<sequence length="66" mass="7491">MNEILVRLRNERHLSQEEAAKEIGLSQSMLSSLEHGSREGSDTTKIKIAKFYGKSVDYIFFASKIT</sequence>
<evidence type="ECO:0000313" key="3">
    <source>
        <dbReference type="EMBL" id="AZZ67154.1"/>
    </source>
</evidence>
<dbReference type="InterPro" id="IPR001387">
    <property type="entry name" value="Cro/C1-type_HTH"/>
</dbReference>
<evidence type="ECO:0000256" key="1">
    <source>
        <dbReference type="ARBA" id="ARBA00023125"/>
    </source>
</evidence>
<dbReference type="AlphaFoldDB" id="A0A9W4E8H1"/>
<feature type="domain" description="HTH cro/C1-type" evidence="2">
    <location>
        <begin position="5"/>
        <end position="59"/>
    </location>
</feature>
<dbReference type="Proteomes" id="UP000283758">
    <property type="component" value="Chromosome"/>
</dbReference>
<dbReference type="GO" id="GO:0003677">
    <property type="term" value="F:DNA binding"/>
    <property type="evidence" value="ECO:0007669"/>
    <property type="project" value="UniProtKB-KW"/>
</dbReference>
<dbReference type="PANTHER" id="PTHR46558:SF4">
    <property type="entry name" value="DNA-BIDING PHAGE PROTEIN"/>
    <property type="match status" value="1"/>
</dbReference>
<dbReference type="EMBL" id="CP032680">
    <property type="protein sequence ID" value="AZZ67154.1"/>
    <property type="molecule type" value="Genomic_DNA"/>
</dbReference>
<organism evidence="3 4">
    <name type="scientific">Lactobacillus johnsonii</name>
    <dbReference type="NCBI Taxonomy" id="33959"/>
    <lineage>
        <taxon>Bacteria</taxon>
        <taxon>Bacillati</taxon>
        <taxon>Bacillota</taxon>
        <taxon>Bacilli</taxon>
        <taxon>Lactobacillales</taxon>
        <taxon>Lactobacillaceae</taxon>
        <taxon>Lactobacillus</taxon>
    </lineage>
</organism>
<dbReference type="Gene3D" id="1.10.260.40">
    <property type="entry name" value="lambda repressor-like DNA-binding domains"/>
    <property type="match status" value="1"/>
</dbReference>
<dbReference type="SMART" id="SM00530">
    <property type="entry name" value="HTH_XRE"/>
    <property type="match status" value="1"/>
</dbReference>
<evidence type="ECO:0000259" key="2">
    <source>
        <dbReference type="PROSITE" id="PS50943"/>
    </source>
</evidence>
<name>A0A9W4E8H1_LACJH</name>
<evidence type="ECO:0000313" key="4">
    <source>
        <dbReference type="Proteomes" id="UP000283758"/>
    </source>
</evidence>
<keyword evidence="1" id="KW-0238">DNA-binding</keyword>
<dbReference type="PANTHER" id="PTHR46558">
    <property type="entry name" value="TRACRIPTIONAL REGULATORY PROTEIN-RELATED-RELATED"/>
    <property type="match status" value="1"/>
</dbReference>
<dbReference type="RefSeq" id="WP_014567330.1">
    <property type="nucleotide sequence ID" value="NZ_CP032680.1"/>
</dbReference>
<dbReference type="PROSITE" id="PS50943">
    <property type="entry name" value="HTH_CROC1"/>
    <property type="match status" value="1"/>
</dbReference>
<dbReference type="SUPFAM" id="SSF47413">
    <property type="entry name" value="lambda repressor-like DNA-binding domains"/>
    <property type="match status" value="1"/>
</dbReference>
<reference evidence="3 4" key="1">
    <citation type="submission" date="2018-10" db="EMBL/GenBank/DDBJ databases">
        <title>Complete genome sequencing of Lactobacillus johnsonii ZLJ010.</title>
        <authorList>
            <person name="Zhang W."/>
            <person name="Ji H."/>
            <person name="Wang J."/>
            <person name="Zhang D."/>
            <person name="Liu H."/>
            <person name="Wang S."/>
            <person name="Wang Y."/>
        </authorList>
    </citation>
    <scope>NUCLEOTIDE SEQUENCE [LARGE SCALE GENOMIC DNA]</scope>
    <source>
        <strain evidence="3 4">ZLJ010</strain>
    </source>
</reference>
<dbReference type="Pfam" id="PF01381">
    <property type="entry name" value="HTH_3"/>
    <property type="match status" value="1"/>
</dbReference>
<dbReference type="InterPro" id="IPR010982">
    <property type="entry name" value="Lambda_DNA-bd_dom_sf"/>
</dbReference>
<proteinExistence type="predicted"/>
<accession>A0A9W4E8H1</accession>
<protein>
    <submittedName>
        <fullName evidence="3">XRE family transcriptional regulator</fullName>
    </submittedName>
</protein>
<dbReference type="CDD" id="cd00093">
    <property type="entry name" value="HTH_XRE"/>
    <property type="match status" value="1"/>
</dbReference>
<gene>
    <name evidence="3" type="ORF">D7321_03145</name>
</gene>